<dbReference type="OrthoDB" id="440755at2759"/>
<sequence>MKLEGKSRTYLTFFIISMACAFDTSCVAAMVALNQNVQDEFSISYTKATWGLTSYAITFAGFIAFFGRLGDIAGNHYLFPLSALTFSICSLLCATVPNFEAFAVFRALQGIAGAGIVPSSYALIPVLFEDQEVAAKFLSVLSIVFAAFFGIGFILGGAFAMSSDGYKGLFYLVFAVMLLIFVSSYWLTLPLGKESKTEAQTWLEKRRLMTLLDYPGSFLFIAGSIFIVVGLTEGGESWKKPVAYVCFIVGIVLLAIFFFYNIFFSSFLDLLEWCKLVNIHEYMSTRQILIPQQVMSLPNFWPSMITCFLNYCCFLSSFYIINQYSLFEESNSPIIAAIKLIPVVVGLVLANSVSLFTPRCITAKRGIIIGFAIMVGASIILVQVKEVETDLFWKLFFVTGFMCGFGSGLYFPYMLRITVGEAPMEYKGITSGVMQTFGQFGSEVTFSVLASILGELTGTKADIKSRFQNTAYFSVASSASGLLISIIFLKEPKKTVNDLTTDDSKASGSESSISEDDGFVDYTKANSKV</sequence>
<feature type="transmembrane region" description="Helical" evidence="7">
    <location>
        <begin position="52"/>
        <end position="70"/>
    </location>
</feature>
<feature type="transmembrane region" description="Helical" evidence="7">
    <location>
        <begin position="77"/>
        <end position="97"/>
    </location>
</feature>
<dbReference type="PANTHER" id="PTHR42718:SF9">
    <property type="entry name" value="MAJOR FACILITATOR SUPERFAMILY MULTIDRUG TRANSPORTER MFSC"/>
    <property type="match status" value="1"/>
</dbReference>
<feature type="transmembrane region" description="Helical" evidence="7">
    <location>
        <begin position="242"/>
        <end position="263"/>
    </location>
</feature>
<feature type="domain" description="Major facilitator superfamily (MFS) profile" evidence="8">
    <location>
        <begin position="9"/>
        <end position="493"/>
    </location>
</feature>
<evidence type="ECO:0000256" key="1">
    <source>
        <dbReference type="ARBA" id="ARBA00004141"/>
    </source>
</evidence>
<evidence type="ECO:0000256" key="5">
    <source>
        <dbReference type="ARBA" id="ARBA00023136"/>
    </source>
</evidence>
<evidence type="ECO:0000313" key="9">
    <source>
        <dbReference type="EMBL" id="KAG0663042.1"/>
    </source>
</evidence>
<evidence type="ECO:0000256" key="7">
    <source>
        <dbReference type="SAM" id="Phobius"/>
    </source>
</evidence>
<evidence type="ECO:0000256" key="3">
    <source>
        <dbReference type="ARBA" id="ARBA00022692"/>
    </source>
</evidence>
<comment type="subcellular location">
    <subcellularLocation>
        <location evidence="1">Membrane</location>
        <topology evidence="1">Multi-pass membrane protein</topology>
    </subcellularLocation>
</comment>
<dbReference type="InterPro" id="IPR020846">
    <property type="entry name" value="MFS_dom"/>
</dbReference>
<organism evidence="9 10">
    <name type="scientific">Maudiozyma exigua</name>
    <name type="common">Yeast</name>
    <name type="synonym">Kazachstania exigua</name>
    <dbReference type="NCBI Taxonomy" id="34358"/>
    <lineage>
        <taxon>Eukaryota</taxon>
        <taxon>Fungi</taxon>
        <taxon>Dikarya</taxon>
        <taxon>Ascomycota</taxon>
        <taxon>Saccharomycotina</taxon>
        <taxon>Saccharomycetes</taxon>
        <taxon>Saccharomycetales</taxon>
        <taxon>Saccharomycetaceae</taxon>
        <taxon>Maudiozyma</taxon>
    </lineage>
</organism>
<feature type="transmembrane region" description="Helical" evidence="7">
    <location>
        <begin position="333"/>
        <end position="355"/>
    </location>
</feature>
<keyword evidence="4 7" id="KW-1133">Transmembrane helix</keyword>
<dbReference type="AlphaFoldDB" id="A0A9P6W3N3"/>
<keyword evidence="5 7" id="KW-0472">Membrane</keyword>
<gene>
    <name evidence="9" type="ORF">C6P45_000918</name>
</gene>
<feature type="region of interest" description="Disordered" evidence="6">
    <location>
        <begin position="498"/>
        <end position="529"/>
    </location>
</feature>
<dbReference type="GO" id="GO:0016020">
    <property type="term" value="C:membrane"/>
    <property type="evidence" value="ECO:0007669"/>
    <property type="project" value="UniProtKB-SubCell"/>
</dbReference>
<feature type="transmembrane region" description="Helical" evidence="7">
    <location>
        <begin position="140"/>
        <end position="162"/>
    </location>
</feature>
<name>A0A9P6W3N3_MAUEX</name>
<evidence type="ECO:0000256" key="4">
    <source>
        <dbReference type="ARBA" id="ARBA00022989"/>
    </source>
</evidence>
<feature type="transmembrane region" description="Helical" evidence="7">
    <location>
        <begin position="300"/>
        <end position="321"/>
    </location>
</feature>
<dbReference type="PROSITE" id="PS51257">
    <property type="entry name" value="PROKAR_LIPOPROTEIN"/>
    <property type="match status" value="1"/>
</dbReference>
<dbReference type="GO" id="GO:0022857">
    <property type="term" value="F:transmembrane transporter activity"/>
    <property type="evidence" value="ECO:0007669"/>
    <property type="project" value="InterPro"/>
</dbReference>
<dbReference type="EMBL" id="PUHR01000136">
    <property type="protein sequence ID" value="KAG0663042.1"/>
    <property type="molecule type" value="Genomic_DNA"/>
</dbReference>
<evidence type="ECO:0000256" key="2">
    <source>
        <dbReference type="ARBA" id="ARBA00022448"/>
    </source>
</evidence>
<evidence type="ECO:0000259" key="8">
    <source>
        <dbReference type="PROSITE" id="PS50850"/>
    </source>
</evidence>
<protein>
    <recommendedName>
        <fullName evidence="8">Major facilitator superfamily (MFS) profile domain-containing protein</fullName>
    </recommendedName>
</protein>
<proteinExistence type="predicted"/>
<dbReference type="PROSITE" id="PS50850">
    <property type="entry name" value="MFS"/>
    <property type="match status" value="1"/>
</dbReference>
<comment type="caution">
    <text evidence="9">The sequence shown here is derived from an EMBL/GenBank/DDBJ whole genome shotgun (WGS) entry which is preliminary data.</text>
</comment>
<keyword evidence="10" id="KW-1185">Reference proteome</keyword>
<dbReference type="InterPro" id="IPR011701">
    <property type="entry name" value="MFS"/>
</dbReference>
<feature type="transmembrane region" description="Helical" evidence="7">
    <location>
        <begin position="391"/>
        <end position="411"/>
    </location>
</feature>
<feature type="transmembrane region" description="Helical" evidence="7">
    <location>
        <begin position="168"/>
        <end position="187"/>
    </location>
</feature>
<dbReference type="Pfam" id="PF07690">
    <property type="entry name" value="MFS_1"/>
    <property type="match status" value="1"/>
</dbReference>
<evidence type="ECO:0000313" key="10">
    <source>
        <dbReference type="Proteomes" id="UP000750334"/>
    </source>
</evidence>
<dbReference type="SUPFAM" id="SSF103473">
    <property type="entry name" value="MFS general substrate transporter"/>
    <property type="match status" value="1"/>
</dbReference>
<accession>A0A9P6W3N3</accession>
<feature type="transmembrane region" description="Helical" evidence="7">
    <location>
        <begin position="103"/>
        <end position="128"/>
    </location>
</feature>
<dbReference type="InterPro" id="IPR036259">
    <property type="entry name" value="MFS_trans_sf"/>
</dbReference>
<keyword evidence="2" id="KW-0813">Transport</keyword>
<feature type="transmembrane region" description="Helical" evidence="7">
    <location>
        <begin position="367"/>
        <end position="385"/>
    </location>
</feature>
<dbReference type="Gene3D" id="1.20.1250.20">
    <property type="entry name" value="MFS general substrate transporter like domains"/>
    <property type="match status" value="2"/>
</dbReference>
<dbReference type="Proteomes" id="UP000750334">
    <property type="component" value="Unassembled WGS sequence"/>
</dbReference>
<evidence type="ECO:0000256" key="6">
    <source>
        <dbReference type="SAM" id="MobiDB-lite"/>
    </source>
</evidence>
<dbReference type="PANTHER" id="PTHR42718">
    <property type="entry name" value="MAJOR FACILITATOR SUPERFAMILY MULTIDRUG TRANSPORTER MFSC"/>
    <property type="match status" value="1"/>
</dbReference>
<feature type="transmembrane region" description="Helical" evidence="7">
    <location>
        <begin position="208"/>
        <end position="230"/>
    </location>
</feature>
<keyword evidence="3 7" id="KW-0812">Transmembrane</keyword>
<feature type="transmembrane region" description="Helical" evidence="7">
    <location>
        <begin position="470"/>
        <end position="489"/>
    </location>
</feature>
<reference evidence="9 10" key="1">
    <citation type="submission" date="2020-11" db="EMBL/GenBank/DDBJ databases">
        <title>Kefir isolates.</title>
        <authorList>
            <person name="Marcisauskas S."/>
            <person name="Kim Y."/>
            <person name="Blasche S."/>
        </authorList>
    </citation>
    <scope>NUCLEOTIDE SEQUENCE [LARGE SCALE GENOMIC DNA]</scope>
    <source>
        <strain evidence="9 10">OG2</strain>
    </source>
</reference>